<evidence type="ECO:0000313" key="1">
    <source>
        <dbReference type="EMBL" id="KAJ1680366.1"/>
    </source>
</evidence>
<reference evidence="1" key="1">
    <citation type="submission" date="2022-06" db="EMBL/GenBank/DDBJ databases">
        <title>Phylogenomic reconstructions and comparative analyses of Kickxellomycotina fungi.</title>
        <authorList>
            <person name="Reynolds N.K."/>
            <person name="Stajich J.E."/>
            <person name="Barry K."/>
            <person name="Grigoriev I.V."/>
            <person name="Crous P."/>
            <person name="Smith M.E."/>
        </authorList>
    </citation>
    <scope>NUCLEOTIDE SEQUENCE</scope>
    <source>
        <strain evidence="1">RSA 2271</strain>
    </source>
</reference>
<comment type="caution">
    <text evidence="1">The sequence shown here is derived from an EMBL/GenBank/DDBJ whole genome shotgun (WGS) entry which is preliminary data.</text>
</comment>
<dbReference type="EMBL" id="JAMZIH010000004">
    <property type="protein sequence ID" value="KAJ1680366.1"/>
    <property type="molecule type" value="Genomic_DNA"/>
</dbReference>
<accession>A0ACC1HYI7</accession>
<dbReference type="Proteomes" id="UP001145114">
    <property type="component" value="Unassembled WGS sequence"/>
</dbReference>
<gene>
    <name evidence="1" type="primary">GGA2</name>
    <name evidence="1" type="ORF">EV182_000148</name>
</gene>
<proteinExistence type="predicted"/>
<keyword evidence="2" id="KW-1185">Reference proteome</keyword>
<protein>
    <submittedName>
        <fullName evidence="1">ARF-binding protein</fullName>
    </submittedName>
</protein>
<name>A0ACC1HYI7_9FUNG</name>
<evidence type="ECO:0000313" key="2">
    <source>
        <dbReference type="Proteomes" id="UP001145114"/>
    </source>
</evidence>
<organism evidence="1 2">
    <name type="scientific">Spiromyces aspiralis</name>
    <dbReference type="NCBI Taxonomy" id="68401"/>
    <lineage>
        <taxon>Eukaryota</taxon>
        <taxon>Fungi</taxon>
        <taxon>Fungi incertae sedis</taxon>
        <taxon>Zoopagomycota</taxon>
        <taxon>Kickxellomycotina</taxon>
        <taxon>Kickxellomycetes</taxon>
        <taxon>Kickxellales</taxon>
        <taxon>Kickxellaceae</taxon>
        <taxon>Spiromyces</taxon>
    </lineage>
</organism>
<sequence length="429" mass="48361">MNLQQVLGEYFKPPNRLQAMIGTCHLLPLAGLLTDMNFLLDNLVKNCGHSVHYQIASRDFLNQLFRKFPEFQPATPNPIHYRILEMLQMWRNTLCKHSRYKEDLTRINDMYRLLLRKGWEFPEVEQDNAAILLGPQEALKTKEELEKEDLEAMKAKLQELLRRATPHDLREANKLMKIITGYEESNKRPDYDSEWKKELKNIEERAELLVEMARAHTVGKPLDETTEDILGRCLSYRTKIQRMISEREEDEEEDSDLEMLIQLNHKLVNAIQMCKDVQEGKVPTLRPEQDASEWKGEGSSDPSLINWDDENAHAKPESQEQTRPSDEGSSAPKSTVEDLLGLAFNDTLLQPAQRPLNTPGQTPIYLPPTALASPQLQTLAASSPPSTTGMVTSTRGNATSSSSGLGRPTTAAASANKGGNDENADQSNG</sequence>